<evidence type="ECO:0000259" key="2">
    <source>
        <dbReference type="PROSITE" id="PS50013"/>
    </source>
</evidence>
<dbReference type="InterPro" id="IPR016197">
    <property type="entry name" value="Chromo-like_dom_sf"/>
</dbReference>
<dbReference type="SUPFAM" id="SSF54160">
    <property type="entry name" value="Chromo domain-like"/>
    <property type="match status" value="1"/>
</dbReference>
<dbReference type="GeneTree" id="ENSGT01010000229073"/>
<dbReference type="PROSITE" id="PS50013">
    <property type="entry name" value="CHROMO_2"/>
    <property type="match status" value="1"/>
</dbReference>
<sequence length="64" mass="7350">SFSNSHQLLFFKKENAAPKPLLIAGHEHYEVKKILDSRIFRGKLQYLIYWKGGGSLSIPKLTYA</sequence>
<keyword evidence="4" id="KW-1185">Reference proteome</keyword>
<dbReference type="GO" id="GO:0005634">
    <property type="term" value="C:nucleus"/>
    <property type="evidence" value="ECO:0007669"/>
    <property type="project" value="UniProtKB-SubCell"/>
</dbReference>
<reference evidence="3" key="1">
    <citation type="submission" date="2025-08" db="UniProtKB">
        <authorList>
            <consortium name="Ensembl"/>
        </authorList>
    </citation>
    <scope>IDENTIFICATION</scope>
</reference>
<name>A0A8C5SB36_LATLA</name>
<dbReference type="InterPro" id="IPR000953">
    <property type="entry name" value="Chromo/chromo_shadow_dom"/>
</dbReference>
<reference evidence="3" key="2">
    <citation type="submission" date="2025-09" db="UniProtKB">
        <authorList>
            <consortium name="Ensembl"/>
        </authorList>
    </citation>
    <scope>IDENTIFICATION</scope>
</reference>
<evidence type="ECO:0000313" key="3">
    <source>
        <dbReference type="Ensembl" id="ENSLLTP00000015396.1"/>
    </source>
</evidence>
<organism evidence="3 4">
    <name type="scientific">Laticauda laticaudata</name>
    <name type="common">Blue-ringed sea krait</name>
    <name type="synonym">Blue-lipped sea krait</name>
    <dbReference type="NCBI Taxonomy" id="8630"/>
    <lineage>
        <taxon>Eukaryota</taxon>
        <taxon>Metazoa</taxon>
        <taxon>Chordata</taxon>
        <taxon>Craniata</taxon>
        <taxon>Vertebrata</taxon>
        <taxon>Euteleostomi</taxon>
        <taxon>Lepidosauria</taxon>
        <taxon>Squamata</taxon>
        <taxon>Bifurcata</taxon>
        <taxon>Unidentata</taxon>
        <taxon>Episquamata</taxon>
        <taxon>Toxicofera</taxon>
        <taxon>Serpentes</taxon>
        <taxon>Colubroidea</taxon>
        <taxon>Elapidae</taxon>
        <taxon>Laticaudinae</taxon>
        <taxon>Laticauda</taxon>
    </lineage>
</organism>
<evidence type="ECO:0000313" key="4">
    <source>
        <dbReference type="Proteomes" id="UP000694406"/>
    </source>
</evidence>
<evidence type="ECO:0000256" key="1">
    <source>
        <dbReference type="ARBA" id="ARBA00004123"/>
    </source>
</evidence>
<protein>
    <recommendedName>
        <fullName evidence="2">Chromo domain-containing protein</fullName>
    </recommendedName>
</protein>
<accession>A0A8C5SB36</accession>
<feature type="domain" description="Chromo" evidence="2">
    <location>
        <begin position="29"/>
        <end position="64"/>
    </location>
</feature>
<dbReference type="CDD" id="cd00024">
    <property type="entry name" value="CD_CSD"/>
    <property type="match status" value="1"/>
</dbReference>
<dbReference type="Gene3D" id="2.40.50.40">
    <property type="match status" value="1"/>
</dbReference>
<dbReference type="Ensembl" id="ENSLLTT00000015996.1">
    <property type="protein sequence ID" value="ENSLLTP00000015396.1"/>
    <property type="gene ID" value="ENSLLTG00000011807.1"/>
</dbReference>
<dbReference type="AlphaFoldDB" id="A0A8C5SB36"/>
<dbReference type="Proteomes" id="UP000694406">
    <property type="component" value="Unplaced"/>
</dbReference>
<comment type="subcellular location">
    <subcellularLocation>
        <location evidence="1">Nucleus</location>
    </subcellularLocation>
</comment>
<proteinExistence type="predicted"/>